<keyword evidence="8" id="KW-1185">Reference proteome</keyword>
<comment type="subcellular location">
    <subcellularLocation>
        <location evidence="6">Cytoplasm</location>
    </subcellularLocation>
</comment>
<dbReference type="PIRSF" id="PIRSF000401">
    <property type="entry name" value="RPL11_MTase"/>
    <property type="match status" value="1"/>
</dbReference>
<evidence type="ECO:0000256" key="3">
    <source>
        <dbReference type="ARBA" id="ARBA00022603"/>
    </source>
</evidence>
<dbReference type="HAMAP" id="MF_00735">
    <property type="entry name" value="Methyltr_PrmA"/>
    <property type="match status" value="1"/>
</dbReference>
<comment type="catalytic activity">
    <reaction evidence="6">
        <text>L-lysyl-[protein] + 3 S-adenosyl-L-methionine = N(6),N(6),N(6)-trimethyl-L-lysyl-[protein] + 3 S-adenosyl-L-homocysteine + 3 H(+)</text>
        <dbReference type="Rhea" id="RHEA:54192"/>
        <dbReference type="Rhea" id="RHEA-COMP:9752"/>
        <dbReference type="Rhea" id="RHEA-COMP:13826"/>
        <dbReference type="ChEBI" id="CHEBI:15378"/>
        <dbReference type="ChEBI" id="CHEBI:29969"/>
        <dbReference type="ChEBI" id="CHEBI:57856"/>
        <dbReference type="ChEBI" id="CHEBI:59789"/>
        <dbReference type="ChEBI" id="CHEBI:61961"/>
    </reaction>
</comment>
<proteinExistence type="inferred from homology"/>
<evidence type="ECO:0000313" key="7">
    <source>
        <dbReference type="EMBL" id="KGE85199.1"/>
    </source>
</evidence>
<keyword evidence="2 6" id="KW-0963">Cytoplasm</keyword>
<evidence type="ECO:0000313" key="8">
    <source>
        <dbReference type="Proteomes" id="UP000029736"/>
    </source>
</evidence>
<dbReference type="AlphaFoldDB" id="A0A098RYE7"/>
<dbReference type="CDD" id="cd02440">
    <property type="entry name" value="AdoMet_MTases"/>
    <property type="match status" value="1"/>
</dbReference>
<evidence type="ECO:0000256" key="6">
    <source>
        <dbReference type="HAMAP-Rule" id="MF_00735"/>
    </source>
</evidence>
<feature type="binding site" evidence="6">
    <location>
        <position position="127"/>
    </location>
    <ligand>
        <name>S-adenosyl-L-methionine</name>
        <dbReference type="ChEBI" id="CHEBI:59789"/>
    </ligand>
</feature>
<evidence type="ECO:0000256" key="2">
    <source>
        <dbReference type="ARBA" id="ARBA00022490"/>
    </source>
</evidence>
<evidence type="ECO:0000256" key="5">
    <source>
        <dbReference type="ARBA" id="ARBA00022691"/>
    </source>
</evidence>
<name>A0A098RYE7_9BACT</name>
<keyword evidence="4 6" id="KW-0808">Transferase</keyword>
<feature type="binding site" evidence="6">
    <location>
        <position position="170"/>
    </location>
    <ligand>
        <name>S-adenosyl-L-methionine</name>
        <dbReference type="ChEBI" id="CHEBI:59789"/>
    </ligand>
</feature>
<dbReference type="GO" id="GO:0008276">
    <property type="term" value="F:protein methyltransferase activity"/>
    <property type="evidence" value="ECO:0007669"/>
    <property type="project" value="UniProtKB-UniRule"/>
</dbReference>
<dbReference type="InterPro" id="IPR029063">
    <property type="entry name" value="SAM-dependent_MTases_sf"/>
</dbReference>
<dbReference type="InterPro" id="IPR050078">
    <property type="entry name" value="Ribosomal_L11_MeTrfase_PrmA"/>
</dbReference>
<dbReference type="NCBIfam" id="NF001785">
    <property type="entry name" value="PRK00517.2-2"/>
    <property type="match status" value="1"/>
</dbReference>
<gene>
    <name evidence="6" type="primary">prmA</name>
    <name evidence="7" type="ORF">IX84_29455</name>
</gene>
<comment type="function">
    <text evidence="6">Methylates ribosomal protein L11.</text>
</comment>
<keyword evidence="5 6" id="KW-0949">S-adenosyl-L-methionine</keyword>
<dbReference type="PANTHER" id="PTHR43648:SF1">
    <property type="entry name" value="ELECTRON TRANSFER FLAVOPROTEIN BETA SUBUNIT LYSINE METHYLTRANSFERASE"/>
    <property type="match status" value="1"/>
</dbReference>
<keyword evidence="3 6" id="KW-0489">Methyltransferase</keyword>
<protein>
    <recommendedName>
        <fullName evidence="6">Ribosomal protein L11 methyltransferase</fullName>
        <shortName evidence="6">L11 Mtase</shortName>
        <ecNumber evidence="6">2.1.1.-</ecNumber>
    </recommendedName>
</protein>
<dbReference type="InterPro" id="IPR004498">
    <property type="entry name" value="Ribosomal_PrmA_MeTrfase"/>
</dbReference>
<dbReference type="SUPFAM" id="SSF53335">
    <property type="entry name" value="S-adenosyl-L-methionine-dependent methyltransferases"/>
    <property type="match status" value="1"/>
</dbReference>
<dbReference type="STRING" id="1524460.IX84_29455"/>
<dbReference type="Proteomes" id="UP000029736">
    <property type="component" value="Unassembled WGS sequence"/>
</dbReference>
<dbReference type="EMBL" id="JPOS01000092">
    <property type="protein sequence ID" value="KGE85199.1"/>
    <property type="molecule type" value="Genomic_DNA"/>
</dbReference>
<dbReference type="Pfam" id="PF06325">
    <property type="entry name" value="PrmA"/>
    <property type="match status" value="1"/>
</dbReference>
<feature type="binding site" evidence="6">
    <location>
        <position position="148"/>
    </location>
    <ligand>
        <name>S-adenosyl-L-methionine</name>
        <dbReference type="ChEBI" id="CHEBI:59789"/>
    </ligand>
</feature>
<reference evidence="7 8" key="1">
    <citation type="journal article" date="2014" name="Int. J. Syst. Evol. Microbiol.">
        <title>Phaeodactylibacter xiamenensis gen. nov., sp. nov., a member of the family Saprospiraceae isolated from the marine alga Phaeodactylum tricornutum.</title>
        <authorList>
            <person name="Chen Z.Jr."/>
            <person name="Lei X."/>
            <person name="Lai Q."/>
            <person name="Li Y."/>
            <person name="Zhang B."/>
            <person name="Zhang J."/>
            <person name="Zhang H."/>
            <person name="Yang L."/>
            <person name="Zheng W."/>
            <person name="Tian Y."/>
            <person name="Yu Z."/>
            <person name="Xu H.Jr."/>
            <person name="Zheng T."/>
        </authorList>
    </citation>
    <scope>NUCLEOTIDE SEQUENCE [LARGE SCALE GENOMIC DNA]</scope>
    <source>
        <strain evidence="7 8">KD52</strain>
    </source>
</reference>
<accession>A0A098RYE7</accession>
<comment type="similarity">
    <text evidence="1 6">Belongs to the methyltransferase superfamily. PrmA family.</text>
</comment>
<comment type="caution">
    <text evidence="7">The sequence shown here is derived from an EMBL/GenBank/DDBJ whole genome shotgun (WGS) entry which is preliminary data.</text>
</comment>
<dbReference type="GO" id="GO:0005737">
    <property type="term" value="C:cytoplasm"/>
    <property type="evidence" value="ECO:0007669"/>
    <property type="project" value="UniProtKB-SubCell"/>
</dbReference>
<evidence type="ECO:0000256" key="1">
    <source>
        <dbReference type="ARBA" id="ARBA00009741"/>
    </source>
</evidence>
<dbReference type="EC" id="2.1.1.-" evidence="6"/>
<dbReference type="Gene3D" id="3.40.50.150">
    <property type="entry name" value="Vaccinia Virus protein VP39"/>
    <property type="match status" value="1"/>
</dbReference>
<dbReference type="GO" id="GO:0032259">
    <property type="term" value="P:methylation"/>
    <property type="evidence" value="ECO:0007669"/>
    <property type="project" value="UniProtKB-KW"/>
</dbReference>
<organism evidence="7 8">
    <name type="scientific">Phaeodactylibacter xiamenensis</name>
    <dbReference type="NCBI Taxonomy" id="1524460"/>
    <lineage>
        <taxon>Bacteria</taxon>
        <taxon>Pseudomonadati</taxon>
        <taxon>Bacteroidota</taxon>
        <taxon>Saprospiria</taxon>
        <taxon>Saprospirales</taxon>
        <taxon>Haliscomenobacteraceae</taxon>
        <taxon>Phaeodactylibacter</taxon>
    </lineage>
</organism>
<dbReference type="PANTHER" id="PTHR43648">
    <property type="entry name" value="ELECTRON TRANSFER FLAVOPROTEIN BETA SUBUNIT LYSINE METHYLTRANSFERASE"/>
    <property type="match status" value="1"/>
</dbReference>
<feature type="binding site" evidence="6">
    <location>
        <position position="212"/>
    </location>
    <ligand>
        <name>S-adenosyl-L-methionine</name>
        <dbReference type="ChEBI" id="CHEBI:59789"/>
    </ligand>
</feature>
<evidence type="ECO:0000256" key="4">
    <source>
        <dbReference type="ARBA" id="ARBA00022679"/>
    </source>
</evidence>
<sequence length="276" mass="31238">MNMDYYRYIITADAPSREIILAFLGELPFDTFEETEDGLHAYLRADADAFAIEQQLSDISGKLSFSFKRELVKHQNWNAVWESNFQPIQVEQFCGVRAPFHERLSEVRYEIVINPEMAFGTGHHETTYMMMAQMEALDWEAKAVFDYGCGTGILAILAGMLGAAEIDAVDIEKPAYESTVENARRNGVPHLKAYFGDLSKVPERTYDIILANINRNVILNSLEALYERLNAGGQLLASGVLQVDEAMVTERAAQVGFECRKTMHRGDWCCLLFEKQ</sequence>